<keyword evidence="3" id="KW-0408">Iron</keyword>
<evidence type="ECO:0000259" key="9">
    <source>
        <dbReference type="PROSITE" id="PS50043"/>
    </source>
</evidence>
<keyword evidence="12" id="KW-1185">Reference proteome</keyword>
<protein>
    <submittedName>
        <fullName evidence="11">Putative Fe-S cluster</fullName>
    </submittedName>
</protein>
<dbReference type="GO" id="GO:0051539">
    <property type="term" value="F:4 iron, 4 sulfur cluster binding"/>
    <property type="evidence" value="ECO:0007669"/>
    <property type="project" value="UniProtKB-KW"/>
</dbReference>
<keyword evidence="4" id="KW-0411">Iron-sulfur</keyword>
<dbReference type="STRING" id="1121393.SAMN02745216_02009"/>
<dbReference type="Pfam" id="PF00196">
    <property type="entry name" value="GerE"/>
    <property type="match status" value="1"/>
</dbReference>
<dbReference type="SMART" id="SM00421">
    <property type="entry name" value="HTH_LUXR"/>
    <property type="match status" value="1"/>
</dbReference>
<keyword evidence="2" id="KW-0479">Metal-binding</keyword>
<evidence type="ECO:0000256" key="2">
    <source>
        <dbReference type="ARBA" id="ARBA00022723"/>
    </source>
</evidence>
<evidence type="ECO:0000313" key="12">
    <source>
        <dbReference type="Proteomes" id="UP000183994"/>
    </source>
</evidence>
<evidence type="ECO:0000256" key="4">
    <source>
        <dbReference type="ARBA" id="ARBA00023014"/>
    </source>
</evidence>
<dbReference type="InterPro" id="IPR000792">
    <property type="entry name" value="Tscrpt_reg_LuxR_C"/>
</dbReference>
<feature type="domain" description="HTH luxR-type" evidence="9">
    <location>
        <begin position="219"/>
        <end position="285"/>
    </location>
</feature>
<sequence length="287" mass="32432">MLIQGFSDFKLFPPSRRMSQSAWNAMFNLDQDVSGLFPYINRVKEDALYFERPHYILFHWGEEDWDKPDCALYPKKGESGCALYPNRVVMGLYRDRDEAVAAAWKLVDFLNDLDARKDSITPNHRMYKHIPVLDIFKILPRTNCRKCGYPTCMAFAAAVSTHKTTPDQCPDLIQPIASTVVYPVFDQQGKVVSTVEIETPPQDHASQSGTEPAEAEDPVQAPFGETLTTREIQVLRLMAEGFTNGEISDMLEISPHTVKSHVIHVFNKLGVNDRTQAAVWAAKNNLV</sequence>
<organism evidence="11 12">
    <name type="scientific">Desulfatibacillum alkenivorans DSM 16219</name>
    <dbReference type="NCBI Taxonomy" id="1121393"/>
    <lineage>
        <taxon>Bacteria</taxon>
        <taxon>Pseudomonadati</taxon>
        <taxon>Thermodesulfobacteriota</taxon>
        <taxon>Desulfobacteria</taxon>
        <taxon>Desulfobacterales</taxon>
        <taxon>Desulfatibacillaceae</taxon>
        <taxon>Desulfatibacillum</taxon>
    </lineage>
</organism>
<dbReference type="Pfam" id="PF04060">
    <property type="entry name" value="FeS"/>
    <property type="match status" value="1"/>
</dbReference>
<dbReference type="PROSITE" id="PS50043">
    <property type="entry name" value="HTH_LUXR_2"/>
    <property type="match status" value="1"/>
</dbReference>
<dbReference type="RefSeq" id="WP_073475411.1">
    <property type="nucleotide sequence ID" value="NZ_FQZU01000010.1"/>
</dbReference>
<keyword evidence="6" id="KW-0238">DNA-binding</keyword>
<dbReference type="CDD" id="cd06170">
    <property type="entry name" value="LuxR_C_like"/>
    <property type="match status" value="1"/>
</dbReference>
<dbReference type="PANTHER" id="PTHR44688">
    <property type="entry name" value="DNA-BINDING TRANSCRIPTIONAL ACTIVATOR DEVR_DOSR"/>
    <property type="match status" value="1"/>
</dbReference>
<dbReference type="InterPro" id="IPR016032">
    <property type="entry name" value="Sig_transdc_resp-reg_C-effctor"/>
</dbReference>
<accession>A0A1M6L2D4</accession>
<dbReference type="InterPro" id="IPR036388">
    <property type="entry name" value="WH-like_DNA-bd_sf"/>
</dbReference>
<dbReference type="AlphaFoldDB" id="A0A1M6L2D4"/>
<dbReference type="GO" id="GO:0046872">
    <property type="term" value="F:metal ion binding"/>
    <property type="evidence" value="ECO:0007669"/>
    <property type="project" value="UniProtKB-KW"/>
</dbReference>
<evidence type="ECO:0000313" key="11">
    <source>
        <dbReference type="EMBL" id="SHJ65304.1"/>
    </source>
</evidence>
<feature type="domain" description="4Fe-4S" evidence="10">
    <location>
        <begin position="128"/>
        <end position="186"/>
    </location>
</feature>
<reference evidence="12" key="1">
    <citation type="submission" date="2016-11" db="EMBL/GenBank/DDBJ databases">
        <authorList>
            <person name="Varghese N."/>
            <person name="Submissions S."/>
        </authorList>
    </citation>
    <scope>NUCLEOTIDE SEQUENCE [LARGE SCALE GENOMIC DNA]</scope>
    <source>
        <strain evidence="12">DSM 16219</strain>
    </source>
</reference>
<keyword evidence="7" id="KW-0804">Transcription</keyword>
<dbReference type="PROSITE" id="PS51656">
    <property type="entry name" value="4FE4S"/>
    <property type="match status" value="1"/>
</dbReference>
<dbReference type="PANTHER" id="PTHR44688:SF16">
    <property type="entry name" value="DNA-BINDING TRANSCRIPTIONAL ACTIVATOR DEVR_DOSR"/>
    <property type="match status" value="1"/>
</dbReference>
<feature type="region of interest" description="Disordered" evidence="8">
    <location>
        <begin position="200"/>
        <end position="221"/>
    </location>
</feature>
<keyword evidence="1" id="KW-0004">4Fe-4S</keyword>
<evidence type="ECO:0000256" key="7">
    <source>
        <dbReference type="ARBA" id="ARBA00023163"/>
    </source>
</evidence>
<proteinExistence type="predicted"/>
<dbReference type="InterPro" id="IPR007202">
    <property type="entry name" value="4Fe-4S_dom"/>
</dbReference>
<dbReference type="SUPFAM" id="SSF46894">
    <property type="entry name" value="C-terminal effector domain of the bipartite response regulators"/>
    <property type="match status" value="1"/>
</dbReference>
<evidence type="ECO:0000256" key="8">
    <source>
        <dbReference type="SAM" id="MobiDB-lite"/>
    </source>
</evidence>
<dbReference type="GO" id="GO:0006355">
    <property type="term" value="P:regulation of DNA-templated transcription"/>
    <property type="evidence" value="ECO:0007669"/>
    <property type="project" value="InterPro"/>
</dbReference>
<dbReference type="Gene3D" id="1.10.15.40">
    <property type="entry name" value="Electron transport complex subunit B, putative Fe-S cluster"/>
    <property type="match status" value="1"/>
</dbReference>
<evidence type="ECO:0000259" key="10">
    <source>
        <dbReference type="PROSITE" id="PS51656"/>
    </source>
</evidence>
<dbReference type="GO" id="GO:0003677">
    <property type="term" value="F:DNA binding"/>
    <property type="evidence" value="ECO:0007669"/>
    <property type="project" value="UniProtKB-KW"/>
</dbReference>
<gene>
    <name evidence="11" type="ORF">SAMN02745216_02009</name>
</gene>
<keyword evidence="5" id="KW-0805">Transcription regulation</keyword>
<dbReference type="Proteomes" id="UP000183994">
    <property type="component" value="Unassembled WGS sequence"/>
</dbReference>
<evidence type="ECO:0000256" key="6">
    <source>
        <dbReference type="ARBA" id="ARBA00023125"/>
    </source>
</evidence>
<dbReference type="Gene3D" id="1.10.10.10">
    <property type="entry name" value="Winged helix-like DNA-binding domain superfamily/Winged helix DNA-binding domain"/>
    <property type="match status" value="1"/>
</dbReference>
<evidence type="ECO:0000256" key="1">
    <source>
        <dbReference type="ARBA" id="ARBA00022485"/>
    </source>
</evidence>
<dbReference type="PRINTS" id="PR00038">
    <property type="entry name" value="HTHLUXR"/>
</dbReference>
<evidence type="ECO:0000256" key="3">
    <source>
        <dbReference type="ARBA" id="ARBA00023004"/>
    </source>
</evidence>
<evidence type="ECO:0000256" key="5">
    <source>
        <dbReference type="ARBA" id="ARBA00023015"/>
    </source>
</evidence>
<dbReference type="EMBL" id="FQZU01000010">
    <property type="protein sequence ID" value="SHJ65304.1"/>
    <property type="molecule type" value="Genomic_DNA"/>
</dbReference>
<name>A0A1M6L2D4_9BACT</name>
<dbReference type="PROSITE" id="PS00622">
    <property type="entry name" value="HTH_LUXR_1"/>
    <property type="match status" value="1"/>
</dbReference>